<evidence type="ECO:0000313" key="1">
    <source>
        <dbReference type="EnsemblPlants" id="TuG1812G0600004255.01.T01"/>
    </source>
</evidence>
<dbReference type="Gramene" id="TuG1812G0600004255.01.T01">
    <property type="protein sequence ID" value="TuG1812G0600004255.01.T01"/>
    <property type="gene ID" value="TuG1812G0600004255.01"/>
</dbReference>
<reference evidence="2" key="1">
    <citation type="journal article" date="2013" name="Nature">
        <title>Draft genome of the wheat A-genome progenitor Triticum urartu.</title>
        <authorList>
            <person name="Ling H.Q."/>
            <person name="Zhao S."/>
            <person name="Liu D."/>
            <person name="Wang J."/>
            <person name="Sun H."/>
            <person name="Zhang C."/>
            <person name="Fan H."/>
            <person name="Li D."/>
            <person name="Dong L."/>
            <person name="Tao Y."/>
            <person name="Gao C."/>
            <person name="Wu H."/>
            <person name="Li Y."/>
            <person name="Cui Y."/>
            <person name="Guo X."/>
            <person name="Zheng S."/>
            <person name="Wang B."/>
            <person name="Yu K."/>
            <person name="Liang Q."/>
            <person name="Yang W."/>
            <person name="Lou X."/>
            <person name="Chen J."/>
            <person name="Feng M."/>
            <person name="Jian J."/>
            <person name="Zhang X."/>
            <person name="Luo G."/>
            <person name="Jiang Y."/>
            <person name="Liu J."/>
            <person name="Wang Z."/>
            <person name="Sha Y."/>
            <person name="Zhang B."/>
            <person name="Wu H."/>
            <person name="Tang D."/>
            <person name="Shen Q."/>
            <person name="Xue P."/>
            <person name="Zou S."/>
            <person name="Wang X."/>
            <person name="Liu X."/>
            <person name="Wang F."/>
            <person name="Yang Y."/>
            <person name="An X."/>
            <person name="Dong Z."/>
            <person name="Zhang K."/>
            <person name="Zhang X."/>
            <person name="Luo M.C."/>
            <person name="Dvorak J."/>
            <person name="Tong Y."/>
            <person name="Wang J."/>
            <person name="Yang H."/>
            <person name="Li Z."/>
            <person name="Wang D."/>
            <person name="Zhang A."/>
            <person name="Wang J."/>
        </authorList>
    </citation>
    <scope>NUCLEOTIDE SEQUENCE</scope>
    <source>
        <strain evidence="2">cv. G1812</strain>
    </source>
</reference>
<sequence length="143" mass="16580">MKLVQDNRAGTSMFYFVKMKQVQDNRAGTSMFYPVLPDSMYDLPAPLVPRFTTAKKYNRNYRARRAARRSVFQAKGFVFFEGELENLFQPRAKGQPFELSEGDLELLFHEEFTFNVVSHHEFLSSLEYIEFAGLFNGKAAKDV</sequence>
<organism evidence="1 2">
    <name type="scientific">Triticum urartu</name>
    <name type="common">Red wild einkorn</name>
    <name type="synonym">Crithodium urartu</name>
    <dbReference type="NCBI Taxonomy" id="4572"/>
    <lineage>
        <taxon>Eukaryota</taxon>
        <taxon>Viridiplantae</taxon>
        <taxon>Streptophyta</taxon>
        <taxon>Embryophyta</taxon>
        <taxon>Tracheophyta</taxon>
        <taxon>Spermatophyta</taxon>
        <taxon>Magnoliopsida</taxon>
        <taxon>Liliopsida</taxon>
        <taxon>Poales</taxon>
        <taxon>Poaceae</taxon>
        <taxon>BOP clade</taxon>
        <taxon>Pooideae</taxon>
        <taxon>Triticodae</taxon>
        <taxon>Triticeae</taxon>
        <taxon>Triticinae</taxon>
        <taxon>Triticum</taxon>
    </lineage>
</organism>
<reference evidence="1" key="2">
    <citation type="submission" date="2018-03" db="EMBL/GenBank/DDBJ databases">
        <title>The Triticum urartu genome reveals the dynamic nature of wheat genome evolution.</title>
        <authorList>
            <person name="Ling H."/>
            <person name="Ma B."/>
            <person name="Shi X."/>
            <person name="Liu H."/>
            <person name="Dong L."/>
            <person name="Sun H."/>
            <person name="Cao Y."/>
            <person name="Gao Q."/>
            <person name="Zheng S."/>
            <person name="Li Y."/>
            <person name="Yu Y."/>
            <person name="Du H."/>
            <person name="Qi M."/>
            <person name="Li Y."/>
            <person name="Yu H."/>
            <person name="Cui Y."/>
            <person name="Wang N."/>
            <person name="Chen C."/>
            <person name="Wu H."/>
            <person name="Zhao Y."/>
            <person name="Zhang J."/>
            <person name="Li Y."/>
            <person name="Zhou W."/>
            <person name="Zhang B."/>
            <person name="Hu W."/>
            <person name="Eijk M."/>
            <person name="Tang J."/>
            <person name="Witsenboer H."/>
            <person name="Zhao S."/>
            <person name="Li Z."/>
            <person name="Zhang A."/>
            <person name="Wang D."/>
            <person name="Liang C."/>
        </authorList>
    </citation>
    <scope>NUCLEOTIDE SEQUENCE [LARGE SCALE GENOMIC DNA]</scope>
    <source>
        <strain evidence="1">cv. G1812</strain>
    </source>
</reference>
<evidence type="ECO:0000313" key="2">
    <source>
        <dbReference type="Proteomes" id="UP000015106"/>
    </source>
</evidence>
<accession>A0A8R7V0C4</accession>
<dbReference type="KEGG" id="tua:125515509"/>
<protein>
    <submittedName>
        <fullName evidence="1">Uncharacterized protein</fullName>
    </submittedName>
</protein>
<dbReference type="EnsemblPlants" id="TuG1812G0600004255.01.T01">
    <property type="protein sequence ID" value="TuG1812G0600004255.01.T01"/>
    <property type="gene ID" value="TuG1812G0600004255.01"/>
</dbReference>
<keyword evidence="2" id="KW-1185">Reference proteome</keyword>
<name>A0A8R7V0C4_TRIUA</name>
<dbReference type="AlphaFoldDB" id="A0A8R7V0C4"/>
<dbReference type="GeneID" id="125515509"/>
<dbReference type="Proteomes" id="UP000015106">
    <property type="component" value="Chromosome 6"/>
</dbReference>
<proteinExistence type="predicted"/>
<dbReference type="OrthoDB" id="10293715at2759"/>
<dbReference type="RefSeq" id="XP_048536962.1">
    <property type="nucleotide sequence ID" value="XM_048681005.1"/>
</dbReference>
<reference evidence="1" key="3">
    <citation type="submission" date="2022-06" db="UniProtKB">
        <authorList>
            <consortium name="EnsemblPlants"/>
        </authorList>
    </citation>
    <scope>IDENTIFICATION</scope>
</reference>
<gene>
    <name evidence="1" type="primary">LOC125515509</name>
</gene>